<evidence type="ECO:0000256" key="2">
    <source>
        <dbReference type="ARBA" id="ARBA00022448"/>
    </source>
</evidence>
<feature type="transmembrane region" description="Helical" evidence="7">
    <location>
        <begin position="272"/>
        <end position="296"/>
    </location>
</feature>
<dbReference type="CDD" id="cd06261">
    <property type="entry name" value="TM_PBP2"/>
    <property type="match status" value="1"/>
</dbReference>
<reference evidence="10" key="1">
    <citation type="submission" date="2020-05" db="EMBL/GenBank/DDBJ databases">
        <authorList>
            <person name="Chiriac C."/>
            <person name="Salcher M."/>
            <person name="Ghai R."/>
            <person name="Kavagutti S V."/>
        </authorList>
    </citation>
    <scope>NUCLEOTIDE SEQUENCE</scope>
</reference>
<dbReference type="EMBL" id="CAEZZM010000004">
    <property type="protein sequence ID" value="CAB4753351.1"/>
    <property type="molecule type" value="Genomic_DNA"/>
</dbReference>
<evidence type="ECO:0000256" key="1">
    <source>
        <dbReference type="ARBA" id="ARBA00004651"/>
    </source>
</evidence>
<evidence type="ECO:0000313" key="11">
    <source>
        <dbReference type="EMBL" id="CAB4753351.1"/>
    </source>
</evidence>
<sequence>MIRYLIGRIGQGLVVIVGVTISVFVTTRLIGDPVNFILPLSASLEQRARLRSDLGFDRPVVTQFFDYLSDVIRLDFGTSAKFTNRDTLSVVLDFLPRTLQLVAIGMIFALSISVVLGMLAAIKPGRISDKLLVTMSLAGLSMPQFFLGQVLIIIFSVKLGLVYIGPGPWTHLILPSLTLALPAIGRLAMTVRSAMIDELNSQYVKAAKAKGLPLKRVVAVHALRNALIPFVTLAGWELIRALAGFTVVVEGVFGVNGLGSLAILAIRERDFFLLQTIVLVVSIFVVFINIVIDFVYKFIDPRVRIS</sequence>
<evidence type="ECO:0000256" key="3">
    <source>
        <dbReference type="ARBA" id="ARBA00022475"/>
    </source>
</evidence>
<dbReference type="SUPFAM" id="SSF161098">
    <property type="entry name" value="MetI-like"/>
    <property type="match status" value="1"/>
</dbReference>
<keyword evidence="2" id="KW-0813">Transport</keyword>
<comment type="subcellular location">
    <subcellularLocation>
        <location evidence="1">Cell membrane</location>
        <topology evidence="1">Multi-pass membrane protein</topology>
    </subcellularLocation>
</comment>
<feature type="transmembrane region" description="Helical" evidence="7">
    <location>
        <begin position="131"/>
        <end position="157"/>
    </location>
</feature>
<dbReference type="EMBL" id="CAEZWB010000104">
    <property type="protein sequence ID" value="CAB4651258.1"/>
    <property type="molecule type" value="Genomic_DNA"/>
</dbReference>
<protein>
    <submittedName>
        <fullName evidence="10">Unannotated protein</fullName>
    </submittedName>
</protein>
<dbReference type="InterPro" id="IPR000515">
    <property type="entry name" value="MetI-like"/>
</dbReference>
<evidence type="ECO:0000256" key="5">
    <source>
        <dbReference type="ARBA" id="ARBA00022989"/>
    </source>
</evidence>
<proteinExistence type="predicted"/>
<dbReference type="Gene3D" id="1.10.3720.10">
    <property type="entry name" value="MetI-like"/>
    <property type="match status" value="1"/>
</dbReference>
<evidence type="ECO:0000313" key="9">
    <source>
        <dbReference type="EMBL" id="CAB4649437.1"/>
    </source>
</evidence>
<feature type="transmembrane region" description="Helical" evidence="7">
    <location>
        <begin position="12"/>
        <end position="31"/>
    </location>
</feature>
<evidence type="ECO:0000256" key="6">
    <source>
        <dbReference type="ARBA" id="ARBA00023136"/>
    </source>
</evidence>
<evidence type="ECO:0000256" key="4">
    <source>
        <dbReference type="ARBA" id="ARBA00022692"/>
    </source>
</evidence>
<feature type="transmembrane region" description="Helical" evidence="7">
    <location>
        <begin position="169"/>
        <end position="189"/>
    </location>
</feature>
<feature type="transmembrane region" description="Helical" evidence="7">
    <location>
        <begin position="242"/>
        <end position="266"/>
    </location>
</feature>
<keyword evidence="3" id="KW-1003">Cell membrane</keyword>
<dbReference type="PANTHER" id="PTHR43163">
    <property type="entry name" value="DIPEPTIDE TRANSPORT SYSTEM PERMEASE PROTEIN DPPB-RELATED"/>
    <property type="match status" value="1"/>
</dbReference>
<dbReference type="GO" id="GO:0005886">
    <property type="term" value="C:plasma membrane"/>
    <property type="evidence" value="ECO:0007669"/>
    <property type="project" value="UniProtKB-SubCell"/>
</dbReference>
<keyword evidence="5 7" id="KW-1133">Transmembrane helix</keyword>
<dbReference type="EMBL" id="CAEZWH010000051">
    <property type="protein sequence ID" value="CAB4649437.1"/>
    <property type="molecule type" value="Genomic_DNA"/>
</dbReference>
<dbReference type="PANTHER" id="PTHR43163:SF6">
    <property type="entry name" value="DIPEPTIDE TRANSPORT SYSTEM PERMEASE PROTEIN DPPB-RELATED"/>
    <property type="match status" value="1"/>
</dbReference>
<name>A0A6J6KQL5_9ZZZZ</name>
<evidence type="ECO:0000313" key="10">
    <source>
        <dbReference type="EMBL" id="CAB4651258.1"/>
    </source>
</evidence>
<dbReference type="AlphaFoldDB" id="A0A6J6KQL5"/>
<dbReference type="GO" id="GO:0071916">
    <property type="term" value="F:dipeptide transmembrane transporter activity"/>
    <property type="evidence" value="ECO:0007669"/>
    <property type="project" value="TreeGrafter"/>
</dbReference>
<dbReference type="PROSITE" id="PS50928">
    <property type="entry name" value="ABC_TM1"/>
    <property type="match status" value="1"/>
</dbReference>
<accession>A0A6J6KQL5</accession>
<keyword evidence="4 7" id="KW-0812">Transmembrane</keyword>
<dbReference type="Pfam" id="PF00528">
    <property type="entry name" value="BPD_transp_1"/>
    <property type="match status" value="1"/>
</dbReference>
<evidence type="ECO:0000259" key="8">
    <source>
        <dbReference type="PROSITE" id="PS50928"/>
    </source>
</evidence>
<feature type="transmembrane region" description="Helical" evidence="7">
    <location>
        <begin position="98"/>
        <end position="119"/>
    </location>
</feature>
<organism evidence="10">
    <name type="scientific">freshwater metagenome</name>
    <dbReference type="NCBI Taxonomy" id="449393"/>
    <lineage>
        <taxon>unclassified sequences</taxon>
        <taxon>metagenomes</taxon>
        <taxon>ecological metagenomes</taxon>
    </lineage>
</organism>
<evidence type="ECO:0000256" key="7">
    <source>
        <dbReference type="SAM" id="Phobius"/>
    </source>
</evidence>
<feature type="domain" description="ABC transmembrane type-1" evidence="8">
    <location>
        <begin position="95"/>
        <end position="296"/>
    </location>
</feature>
<keyword evidence="6 7" id="KW-0472">Membrane</keyword>
<dbReference type="InterPro" id="IPR035906">
    <property type="entry name" value="MetI-like_sf"/>
</dbReference>
<gene>
    <name evidence="10" type="ORF">UFOPK2166_00829</name>
    <name evidence="9" type="ORF">UFOPK2195_00389</name>
    <name evidence="11" type="ORF">UFOPK2872_00085</name>
</gene>